<evidence type="ECO:0000313" key="3">
    <source>
        <dbReference type="EMBL" id="MBO8413930.1"/>
    </source>
</evidence>
<dbReference type="Gene3D" id="2.30.30.90">
    <property type="match status" value="1"/>
</dbReference>
<evidence type="ECO:0000256" key="1">
    <source>
        <dbReference type="ARBA" id="ARBA00023004"/>
    </source>
</evidence>
<dbReference type="SUPFAM" id="SSF50037">
    <property type="entry name" value="C-terminal domain of transcriptional repressors"/>
    <property type="match status" value="1"/>
</dbReference>
<organism evidence="3 4">
    <name type="scientific">Candidatus Scatoplasma merdavium</name>
    <dbReference type="NCBI Taxonomy" id="2840932"/>
    <lineage>
        <taxon>Bacteria</taxon>
        <taxon>Bacillati</taxon>
        <taxon>Bacillota</taxon>
        <taxon>Bacilli</taxon>
        <taxon>Bacillales</taxon>
        <taxon>Candidatus Scatoplasma</taxon>
    </lineage>
</organism>
<dbReference type="InterPro" id="IPR038157">
    <property type="entry name" value="FeoA_core_dom"/>
</dbReference>
<dbReference type="Pfam" id="PF04023">
    <property type="entry name" value="FeoA"/>
    <property type="match status" value="1"/>
</dbReference>
<sequence length="70" mass="7587">MPIYLAPINRELTVIRIAADAKTKQHLENLGILPKSKLTVLSSVNGTVICVCKGIRLALDSKIARSIFIG</sequence>
<name>A0A9D9D5M1_9BACL</name>
<protein>
    <submittedName>
        <fullName evidence="3">Ferrous iron transport protein A</fullName>
    </submittedName>
</protein>
<proteinExistence type="predicted"/>
<keyword evidence="1" id="KW-0408">Iron</keyword>
<dbReference type="SMART" id="SM00899">
    <property type="entry name" value="FeoA"/>
    <property type="match status" value="1"/>
</dbReference>
<reference evidence="3" key="2">
    <citation type="journal article" date="2021" name="PeerJ">
        <title>Extensive microbial diversity within the chicken gut microbiome revealed by metagenomics and culture.</title>
        <authorList>
            <person name="Gilroy R."/>
            <person name="Ravi A."/>
            <person name="Getino M."/>
            <person name="Pursley I."/>
            <person name="Horton D.L."/>
            <person name="Alikhan N.F."/>
            <person name="Baker D."/>
            <person name="Gharbi K."/>
            <person name="Hall N."/>
            <person name="Watson M."/>
            <person name="Adriaenssens E.M."/>
            <person name="Foster-Nyarko E."/>
            <person name="Jarju S."/>
            <person name="Secka A."/>
            <person name="Antonio M."/>
            <person name="Oren A."/>
            <person name="Chaudhuri R.R."/>
            <person name="La Ragione R."/>
            <person name="Hildebrand F."/>
            <person name="Pallen M.J."/>
        </authorList>
    </citation>
    <scope>NUCLEOTIDE SEQUENCE</scope>
    <source>
        <strain evidence="3">1748</strain>
    </source>
</reference>
<dbReference type="InterPro" id="IPR007167">
    <property type="entry name" value="Fe-transptr_FeoA-like"/>
</dbReference>
<evidence type="ECO:0000313" key="4">
    <source>
        <dbReference type="Proteomes" id="UP000823629"/>
    </source>
</evidence>
<dbReference type="EMBL" id="JADING010000009">
    <property type="protein sequence ID" value="MBO8413930.1"/>
    <property type="molecule type" value="Genomic_DNA"/>
</dbReference>
<dbReference type="AlphaFoldDB" id="A0A9D9D5M1"/>
<dbReference type="GO" id="GO:0046914">
    <property type="term" value="F:transition metal ion binding"/>
    <property type="evidence" value="ECO:0007669"/>
    <property type="project" value="InterPro"/>
</dbReference>
<accession>A0A9D9D5M1</accession>
<dbReference type="Proteomes" id="UP000823629">
    <property type="component" value="Unassembled WGS sequence"/>
</dbReference>
<dbReference type="InterPro" id="IPR008988">
    <property type="entry name" value="Transcriptional_repressor_C"/>
</dbReference>
<feature type="domain" description="Ferrous iron transporter FeoA-like" evidence="2">
    <location>
        <begin position="1"/>
        <end position="70"/>
    </location>
</feature>
<evidence type="ECO:0000259" key="2">
    <source>
        <dbReference type="SMART" id="SM00899"/>
    </source>
</evidence>
<reference evidence="3" key="1">
    <citation type="submission" date="2020-10" db="EMBL/GenBank/DDBJ databases">
        <authorList>
            <person name="Gilroy R."/>
        </authorList>
    </citation>
    <scope>NUCLEOTIDE SEQUENCE</scope>
    <source>
        <strain evidence="3">1748</strain>
    </source>
</reference>
<comment type="caution">
    <text evidence="3">The sequence shown here is derived from an EMBL/GenBank/DDBJ whole genome shotgun (WGS) entry which is preliminary data.</text>
</comment>
<gene>
    <name evidence="3" type="ORF">IAC78_00400</name>
</gene>